<feature type="region of interest" description="Disordered" evidence="1">
    <location>
        <begin position="1"/>
        <end position="111"/>
    </location>
</feature>
<feature type="compositionally biased region" description="Basic and acidic residues" evidence="1">
    <location>
        <begin position="19"/>
        <end position="32"/>
    </location>
</feature>
<reference evidence="2 3" key="2">
    <citation type="submission" date="2013-11" db="EMBL/GenBank/DDBJ databases">
        <title>The Genome Sequence of Phytophthora parasitica INRA-310.</title>
        <authorList>
            <consortium name="The Broad Institute Genomics Platform"/>
            <person name="Russ C."/>
            <person name="Tyler B."/>
            <person name="Panabieres F."/>
            <person name="Shan W."/>
            <person name="Tripathy S."/>
            <person name="Grunwald N."/>
            <person name="Machado M."/>
            <person name="Johnson C.S."/>
            <person name="Arredondo F."/>
            <person name="Hong C."/>
            <person name="Coffey M."/>
            <person name="Young S.K."/>
            <person name="Zeng Q."/>
            <person name="Gargeya S."/>
            <person name="Fitzgerald M."/>
            <person name="Abouelleil A."/>
            <person name="Alvarado L."/>
            <person name="Chapman S.B."/>
            <person name="Gainer-Dewar J."/>
            <person name="Goldberg J."/>
            <person name="Griggs A."/>
            <person name="Gujja S."/>
            <person name="Hansen M."/>
            <person name="Howarth C."/>
            <person name="Imamovic A."/>
            <person name="Ireland A."/>
            <person name="Larimer J."/>
            <person name="McCowan C."/>
            <person name="Murphy C."/>
            <person name="Pearson M."/>
            <person name="Poon T.W."/>
            <person name="Priest M."/>
            <person name="Roberts A."/>
            <person name="Saif S."/>
            <person name="Shea T."/>
            <person name="Sykes S."/>
            <person name="Wortman J."/>
            <person name="Nusbaum C."/>
            <person name="Birren B."/>
        </authorList>
    </citation>
    <scope>NUCLEOTIDE SEQUENCE [LARGE SCALE GENOMIC DNA]</scope>
    <source>
        <strain evidence="2 3">INRA-310</strain>
    </source>
</reference>
<dbReference type="AlphaFoldDB" id="W2P9L5"/>
<feature type="compositionally biased region" description="Basic and acidic residues" evidence="1">
    <location>
        <begin position="95"/>
        <end position="111"/>
    </location>
</feature>
<accession>W2P9L5</accession>
<feature type="compositionally biased region" description="Basic and acidic residues" evidence="1">
    <location>
        <begin position="76"/>
        <end position="86"/>
    </location>
</feature>
<dbReference type="EMBL" id="KI669839">
    <property type="protein sequence ID" value="ETM97732.1"/>
    <property type="molecule type" value="Genomic_DNA"/>
</dbReference>
<dbReference type="Proteomes" id="UP000018817">
    <property type="component" value="Unassembled WGS sequence"/>
</dbReference>
<evidence type="ECO:0000313" key="3">
    <source>
        <dbReference type="Proteomes" id="UP000018817"/>
    </source>
</evidence>
<proteinExistence type="predicted"/>
<dbReference type="GeneID" id="20193445"/>
<gene>
    <name evidence="2" type="ORF">PPTG_24846</name>
</gene>
<evidence type="ECO:0000256" key="1">
    <source>
        <dbReference type="SAM" id="MobiDB-lite"/>
    </source>
</evidence>
<dbReference type="VEuPathDB" id="FungiDB:PPTG_24846"/>
<name>W2P9L5_PHYN3</name>
<reference evidence="3" key="1">
    <citation type="submission" date="2011-12" db="EMBL/GenBank/DDBJ databases">
        <authorList>
            <consortium name="The Broad Institute Genome Sequencing Platform"/>
            <person name="Russ C."/>
            <person name="Tyler B."/>
            <person name="Panabieres F."/>
            <person name="Shan W."/>
            <person name="Tripathy S."/>
            <person name="Grunwald N."/>
            <person name="Machado M."/>
            <person name="Young S.K."/>
            <person name="Zeng Q."/>
            <person name="Gargeya S."/>
            <person name="Fitzgerald M."/>
            <person name="Haas B."/>
            <person name="Abouelleil A."/>
            <person name="Alvarado L."/>
            <person name="Arachchi H.M."/>
            <person name="Berlin A."/>
            <person name="Chapman S.B."/>
            <person name="Gearin G."/>
            <person name="Goldberg J."/>
            <person name="Griggs A."/>
            <person name="Gujja S."/>
            <person name="Hansen M."/>
            <person name="Heiman D."/>
            <person name="Howarth C."/>
            <person name="Larimer J."/>
            <person name="Lui A."/>
            <person name="MacDonald P.J.P."/>
            <person name="McCowen C."/>
            <person name="Montmayeur A."/>
            <person name="Murphy C."/>
            <person name="Neiman D."/>
            <person name="Pearson M."/>
            <person name="Priest M."/>
            <person name="Roberts A."/>
            <person name="Saif S."/>
            <person name="Shea T."/>
            <person name="Sisk P."/>
            <person name="Stolte C."/>
            <person name="Sykes S."/>
            <person name="Wortman J."/>
            <person name="Nusbaum C."/>
            <person name="Birren B."/>
        </authorList>
    </citation>
    <scope>NUCLEOTIDE SEQUENCE [LARGE SCALE GENOMIC DNA]</scope>
    <source>
        <strain evidence="3">INRA-310</strain>
    </source>
</reference>
<sequence>MDSDRPTGPEDQPTATSRSTRECHRSAIEMDRTQSVNGAKVQATRGPKAIGRPREPVGPSVPRRRSTTRRLIGDQGVDRQEEDQRSRSRPPIKKLIGDRLEDRRNQHEDGS</sequence>
<dbReference type="RefSeq" id="XP_008916970.1">
    <property type="nucleotide sequence ID" value="XM_008918722.1"/>
</dbReference>
<organism evidence="2 3">
    <name type="scientific">Phytophthora nicotianae (strain INRA-310)</name>
    <name type="common">Phytophthora parasitica</name>
    <dbReference type="NCBI Taxonomy" id="761204"/>
    <lineage>
        <taxon>Eukaryota</taxon>
        <taxon>Sar</taxon>
        <taxon>Stramenopiles</taxon>
        <taxon>Oomycota</taxon>
        <taxon>Peronosporomycetes</taxon>
        <taxon>Peronosporales</taxon>
        <taxon>Peronosporaceae</taxon>
        <taxon>Phytophthora</taxon>
    </lineage>
</organism>
<protein>
    <submittedName>
        <fullName evidence="2">Uncharacterized protein</fullName>
    </submittedName>
</protein>
<evidence type="ECO:0000313" key="2">
    <source>
        <dbReference type="EMBL" id="ETM97732.1"/>
    </source>
</evidence>